<feature type="compositionally biased region" description="Pro residues" evidence="1">
    <location>
        <begin position="50"/>
        <end position="70"/>
    </location>
</feature>
<dbReference type="EMBL" id="LLXJ01000638">
    <property type="protein sequence ID" value="PKC07479.1"/>
    <property type="molecule type" value="Genomic_DNA"/>
</dbReference>
<reference evidence="3 4" key="1">
    <citation type="submission" date="2016-04" db="EMBL/GenBank/DDBJ databases">
        <title>Genome analyses suggest a sexual origin of heterokaryosis in a supposedly ancient asexual fungus.</title>
        <authorList>
            <person name="Ropars J."/>
            <person name="Sedzielewska K."/>
            <person name="Noel J."/>
            <person name="Charron P."/>
            <person name="Farinelli L."/>
            <person name="Marton T."/>
            <person name="Kruger M."/>
            <person name="Pelin A."/>
            <person name="Brachmann A."/>
            <person name="Corradi N."/>
        </authorList>
    </citation>
    <scope>NUCLEOTIDE SEQUENCE [LARGE SCALE GENOMIC DNA]</scope>
    <source>
        <strain evidence="3 4">A5</strain>
    </source>
</reference>
<dbReference type="OrthoDB" id="10350856at2759"/>
<dbReference type="AlphaFoldDB" id="A0A2I1E882"/>
<dbReference type="EMBL" id="CAGKOT010000052">
    <property type="protein sequence ID" value="CAB5384824.1"/>
    <property type="molecule type" value="Genomic_DNA"/>
</dbReference>
<reference evidence="3 4" key="2">
    <citation type="submission" date="2017-09" db="EMBL/GenBank/DDBJ databases">
        <title>Extensive intraspecific genome diversity in a model arbuscular mycorrhizal fungus.</title>
        <authorList>
            <person name="Chen E.C."/>
            <person name="Morin E."/>
            <person name="Beaudet D."/>
            <person name="Noel J."/>
            <person name="Ndikumana S."/>
            <person name="Charron P."/>
            <person name="St-Onge C."/>
            <person name="Giorgi J."/>
            <person name="Grigoriev I.V."/>
            <person name="Roux C."/>
            <person name="Martin F.M."/>
            <person name="Corradi N."/>
        </authorList>
    </citation>
    <scope>NUCLEOTIDE SEQUENCE [LARGE SCALE GENOMIC DNA]</scope>
    <source>
        <strain evidence="3 4">A5</strain>
    </source>
</reference>
<proteinExistence type="predicted"/>
<organism evidence="2 5">
    <name type="scientific">Rhizophagus irregularis</name>
    <dbReference type="NCBI Taxonomy" id="588596"/>
    <lineage>
        <taxon>Eukaryota</taxon>
        <taxon>Fungi</taxon>
        <taxon>Fungi incertae sedis</taxon>
        <taxon>Mucoromycota</taxon>
        <taxon>Glomeromycotina</taxon>
        <taxon>Glomeromycetes</taxon>
        <taxon>Glomerales</taxon>
        <taxon>Glomeraceae</taxon>
        <taxon>Rhizophagus</taxon>
    </lineage>
</organism>
<feature type="region of interest" description="Disordered" evidence="1">
    <location>
        <begin position="42"/>
        <end position="70"/>
    </location>
</feature>
<protein>
    <submittedName>
        <fullName evidence="2">Uncharacterized protein</fullName>
    </submittedName>
</protein>
<dbReference type="Proteomes" id="UP000684084">
    <property type="component" value="Unassembled WGS sequence"/>
</dbReference>
<evidence type="ECO:0000256" key="1">
    <source>
        <dbReference type="SAM" id="MobiDB-lite"/>
    </source>
</evidence>
<gene>
    <name evidence="2" type="ORF">CHRIB12_LOCUS19031</name>
    <name evidence="3" type="ORF">RhiirA5_418152</name>
</gene>
<name>A0A2I1E882_9GLOM</name>
<sequence length="79" mass="8848">MSGRRSSRKEFMVQCRDNVKRPTIVSVQRTMRKSFNVACTSSDFTATTSSPPPPTPPPPPPLSPPSPLPPHYRLHFTEE</sequence>
<evidence type="ECO:0000313" key="5">
    <source>
        <dbReference type="Proteomes" id="UP000684084"/>
    </source>
</evidence>
<evidence type="ECO:0000313" key="2">
    <source>
        <dbReference type="EMBL" id="CAB5384824.1"/>
    </source>
</evidence>
<evidence type="ECO:0000313" key="3">
    <source>
        <dbReference type="EMBL" id="PKC07479.1"/>
    </source>
</evidence>
<dbReference type="Proteomes" id="UP000232722">
    <property type="component" value="Unassembled WGS sequence"/>
</dbReference>
<reference evidence="2" key="3">
    <citation type="submission" date="2020-05" db="EMBL/GenBank/DDBJ databases">
        <authorList>
            <person name="Rincon C."/>
            <person name="Sanders R I."/>
            <person name="Robbins C."/>
            <person name="Chaturvedi A."/>
        </authorList>
    </citation>
    <scope>NUCLEOTIDE SEQUENCE</scope>
    <source>
        <strain evidence="2">CHB12</strain>
    </source>
</reference>
<comment type="caution">
    <text evidence="2">The sequence shown here is derived from an EMBL/GenBank/DDBJ whole genome shotgun (WGS) entry which is preliminary data.</text>
</comment>
<accession>A0A2I1E882</accession>
<evidence type="ECO:0000313" key="4">
    <source>
        <dbReference type="Proteomes" id="UP000232722"/>
    </source>
</evidence>